<sequence length="128" mass="14904">MKKKILVIDDELTMTTLLEFFLGNNYEVVSVYSAKEALNWLDTNLPDLVISDIQMEDMDGFEFLKQFRLRGYTKHTPVVMLSGKAESKERVKCYQLGAQDYLTKPFNPEELDEVVKKNLYPIHYASAW</sequence>
<evidence type="ECO:0000259" key="3">
    <source>
        <dbReference type="PROSITE" id="PS50110"/>
    </source>
</evidence>
<dbReference type="SUPFAM" id="SSF52172">
    <property type="entry name" value="CheY-like"/>
    <property type="match status" value="1"/>
</dbReference>
<dbReference type="EMBL" id="BBNR01000002">
    <property type="protein sequence ID" value="GAL65890.1"/>
    <property type="molecule type" value="Genomic_DNA"/>
</dbReference>
<dbReference type="InterPro" id="IPR001789">
    <property type="entry name" value="Sig_transdc_resp-reg_receiver"/>
</dbReference>
<dbReference type="EMBL" id="BBNY01000003">
    <property type="protein sequence ID" value="GAL88475.1"/>
    <property type="molecule type" value="Genomic_DNA"/>
</dbReference>
<accession>A0A090WVZ9</accession>
<organism evidence="5 7">
    <name type="scientific">Jejuia pallidilutea</name>
    <dbReference type="NCBI Taxonomy" id="504487"/>
    <lineage>
        <taxon>Bacteria</taxon>
        <taxon>Pseudomonadati</taxon>
        <taxon>Bacteroidota</taxon>
        <taxon>Flavobacteriia</taxon>
        <taxon>Flavobacteriales</taxon>
        <taxon>Flavobacteriaceae</taxon>
        <taxon>Jejuia</taxon>
    </lineage>
</organism>
<evidence type="ECO:0000313" key="5">
    <source>
        <dbReference type="EMBL" id="GAL71527.1"/>
    </source>
</evidence>
<dbReference type="InterPro" id="IPR011006">
    <property type="entry name" value="CheY-like_superfamily"/>
</dbReference>
<feature type="modified residue" description="4-aspartylphosphate" evidence="2">
    <location>
        <position position="52"/>
    </location>
</feature>
<dbReference type="STRING" id="504487.JCM19538_2988"/>
<keyword evidence="8" id="KW-1185">Reference proteome</keyword>
<evidence type="ECO:0000313" key="7">
    <source>
        <dbReference type="Proteomes" id="UP000029646"/>
    </source>
</evidence>
<dbReference type="eggNOG" id="COG0745">
    <property type="taxonomic scope" value="Bacteria"/>
</dbReference>
<proteinExistence type="predicted"/>
<name>A0A090WVZ9_9FLAO</name>
<dbReference type="PANTHER" id="PTHR43547:SF2">
    <property type="entry name" value="HYBRID SIGNAL TRANSDUCTION HISTIDINE KINASE C"/>
    <property type="match status" value="1"/>
</dbReference>
<evidence type="ECO:0000313" key="8">
    <source>
        <dbReference type="Proteomes" id="UP000030184"/>
    </source>
</evidence>
<feature type="domain" description="Response regulatory" evidence="3">
    <location>
        <begin position="4"/>
        <end position="119"/>
    </location>
</feature>
<evidence type="ECO:0000313" key="4">
    <source>
        <dbReference type="EMBL" id="GAL65890.1"/>
    </source>
</evidence>
<dbReference type="EMBL" id="BBNS01000013">
    <property type="protein sequence ID" value="GAL71527.1"/>
    <property type="molecule type" value="Genomic_DNA"/>
</dbReference>
<evidence type="ECO:0000256" key="2">
    <source>
        <dbReference type="PROSITE-ProRule" id="PRU00169"/>
    </source>
</evidence>
<dbReference type="Pfam" id="PF00072">
    <property type="entry name" value="Response_reg"/>
    <property type="match status" value="1"/>
</dbReference>
<evidence type="ECO:0000313" key="6">
    <source>
        <dbReference type="EMBL" id="GAL88475.1"/>
    </source>
</evidence>
<evidence type="ECO:0000256" key="1">
    <source>
        <dbReference type="ARBA" id="ARBA00022553"/>
    </source>
</evidence>
<protein>
    <submittedName>
        <fullName evidence="5">Putative two-component system response regulator</fullName>
    </submittedName>
</protein>
<dbReference type="GO" id="GO:0000155">
    <property type="term" value="F:phosphorelay sensor kinase activity"/>
    <property type="evidence" value="ECO:0007669"/>
    <property type="project" value="TreeGrafter"/>
</dbReference>
<dbReference type="Gene3D" id="3.40.50.2300">
    <property type="match status" value="1"/>
</dbReference>
<reference evidence="8" key="1">
    <citation type="journal article" date="2014" name="Genome Announc.">
        <title>Draft Genome Sequence of Marine Flavobacterium Jejuia pallidilutea Strain 11shimoA1 and Pigmentation Mutants.</title>
        <authorList>
            <person name="Takatani N."/>
            <person name="Nakanishi M."/>
            <person name="Meirelles P."/>
            <person name="Mino S."/>
            <person name="Suda W."/>
            <person name="Oshima K."/>
            <person name="Hattori M."/>
            <person name="Ohkuma M."/>
            <person name="Hosokawa M."/>
            <person name="Miyashita K."/>
            <person name="Thompson F.L."/>
            <person name="Niwa A."/>
            <person name="Sawabe T."/>
            <person name="Sawabe T."/>
        </authorList>
    </citation>
    <scope>NUCLEOTIDE SEQUENCE [LARGE SCALE GENOMIC DNA]</scope>
    <source>
        <strain evidence="8">JCM 19538</strain>
    </source>
</reference>
<dbReference type="PROSITE" id="PS50110">
    <property type="entry name" value="RESPONSE_REGULATORY"/>
    <property type="match status" value="1"/>
</dbReference>
<keyword evidence="1 2" id="KW-0597">Phosphoprotein</keyword>
<dbReference type="OrthoDB" id="9789181at2"/>
<dbReference type="AlphaFoldDB" id="A0A090WVZ9"/>
<dbReference type="RefSeq" id="WP_042241204.1">
    <property type="nucleotide sequence ID" value="NZ_BBNR01000002.1"/>
</dbReference>
<dbReference type="Proteomes" id="UP000030184">
    <property type="component" value="Unassembled WGS sequence"/>
</dbReference>
<dbReference type="SMART" id="SM00448">
    <property type="entry name" value="REC"/>
    <property type="match status" value="1"/>
</dbReference>
<dbReference type="Proteomes" id="UP000029646">
    <property type="component" value="Unassembled WGS sequence"/>
</dbReference>
<gene>
    <name evidence="4" type="ORF">JCM19301_3575</name>
    <name evidence="5" type="ORF">JCM19302_1696</name>
    <name evidence="6" type="ORF">JCM19538_2988</name>
</gene>
<dbReference type="Proteomes" id="UP000029641">
    <property type="component" value="Unassembled WGS sequence"/>
</dbReference>
<dbReference type="PANTHER" id="PTHR43547">
    <property type="entry name" value="TWO-COMPONENT HISTIDINE KINASE"/>
    <property type="match status" value="1"/>
</dbReference>
<comment type="caution">
    <text evidence="5">The sequence shown here is derived from an EMBL/GenBank/DDBJ whole genome shotgun (WGS) entry which is preliminary data.</text>
</comment>